<evidence type="ECO:0000313" key="5">
    <source>
        <dbReference type="Proteomes" id="UP000245539"/>
    </source>
</evidence>
<dbReference type="AlphaFoldDB" id="A0A317C2Z4"/>
<dbReference type="GO" id="GO:0032259">
    <property type="term" value="P:methylation"/>
    <property type="evidence" value="ECO:0007669"/>
    <property type="project" value="UniProtKB-KW"/>
</dbReference>
<dbReference type="OrthoDB" id="6681190at2"/>
<dbReference type="Proteomes" id="UP000245539">
    <property type="component" value="Unassembled WGS sequence"/>
</dbReference>
<organism evidence="4 5">
    <name type="scientific">Leucothrix pacifica</name>
    <dbReference type="NCBI Taxonomy" id="1247513"/>
    <lineage>
        <taxon>Bacteria</taxon>
        <taxon>Pseudomonadati</taxon>
        <taxon>Pseudomonadota</taxon>
        <taxon>Gammaproteobacteria</taxon>
        <taxon>Thiotrichales</taxon>
        <taxon>Thiotrichaceae</taxon>
        <taxon>Leucothrix</taxon>
    </lineage>
</organism>
<comment type="caution">
    <text evidence="4">The sequence shown here is derived from an EMBL/GenBank/DDBJ whole genome shotgun (WGS) entry which is preliminary data.</text>
</comment>
<dbReference type="PANTHER" id="PTHR43861">
    <property type="entry name" value="TRANS-ACONITATE 2-METHYLTRANSFERASE-RELATED"/>
    <property type="match status" value="1"/>
</dbReference>
<keyword evidence="1 4" id="KW-0489">Methyltransferase</keyword>
<evidence type="ECO:0000259" key="3">
    <source>
        <dbReference type="Pfam" id="PF13649"/>
    </source>
</evidence>
<dbReference type="GO" id="GO:0008168">
    <property type="term" value="F:methyltransferase activity"/>
    <property type="evidence" value="ECO:0007669"/>
    <property type="project" value="UniProtKB-KW"/>
</dbReference>
<gene>
    <name evidence="4" type="ORF">DKW60_18690</name>
</gene>
<evidence type="ECO:0000256" key="2">
    <source>
        <dbReference type="ARBA" id="ARBA00022679"/>
    </source>
</evidence>
<dbReference type="Pfam" id="PF13649">
    <property type="entry name" value="Methyltransf_25"/>
    <property type="match status" value="1"/>
</dbReference>
<dbReference type="PANTHER" id="PTHR43861:SF1">
    <property type="entry name" value="TRANS-ACONITATE 2-METHYLTRANSFERASE"/>
    <property type="match status" value="1"/>
</dbReference>
<protein>
    <submittedName>
        <fullName evidence="4">Class I SAM-dependent methyltransferase</fullName>
    </submittedName>
</protein>
<dbReference type="SUPFAM" id="SSF53335">
    <property type="entry name" value="S-adenosyl-L-methionine-dependent methyltransferases"/>
    <property type="match status" value="1"/>
</dbReference>
<evidence type="ECO:0000313" key="4">
    <source>
        <dbReference type="EMBL" id="PWQ92938.1"/>
    </source>
</evidence>
<keyword evidence="5" id="KW-1185">Reference proteome</keyword>
<sequence length="200" mass="22767">MNPTELGTKYDKIAQWWHDRHHNSAYGVSQFKRAIAMAEKGGKALDVGCGAGGRFVRILQEHAFSVTGLDVSKEMVHLARKNHSEHQFIHQDICTWETSERFDFIVAWDSIFHLPLAMQKPVISKLCSLLTSGGVLIYSFGDGEGDHTDTWHDDTFYYSSIGIEQNVQCLMEHGLALRHLELDQYPQNHVYVIAQRDPPK</sequence>
<evidence type="ECO:0000256" key="1">
    <source>
        <dbReference type="ARBA" id="ARBA00022603"/>
    </source>
</evidence>
<dbReference type="InterPro" id="IPR041698">
    <property type="entry name" value="Methyltransf_25"/>
</dbReference>
<dbReference type="EMBL" id="QGKM01000072">
    <property type="protein sequence ID" value="PWQ92938.1"/>
    <property type="molecule type" value="Genomic_DNA"/>
</dbReference>
<proteinExistence type="predicted"/>
<feature type="domain" description="Methyltransferase" evidence="3">
    <location>
        <begin position="45"/>
        <end position="134"/>
    </location>
</feature>
<dbReference type="RefSeq" id="WP_109839186.1">
    <property type="nucleotide sequence ID" value="NZ_QGKM01000072.1"/>
</dbReference>
<keyword evidence="2 4" id="KW-0808">Transferase</keyword>
<dbReference type="InterPro" id="IPR029063">
    <property type="entry name" value="SAM-dependent_MTases_sf"/>
</dbReference>
<dbReference type="CDD" id="cd02440">
    <property type="entry name" value="AdoMet_MTases"/>
    <property type="match status" value="1"/>
</dbReference>
<dbReference type="Gene3D" id="3.40.50.150">
    <property type="entry name" value="Vaccinia Virus protein VP39"/>
    <property type="match status" value="1"/>
</dbReference>
<reference evidence="4 5" key="1">
    <citation type="submission" date="2018-05" db="EMBL/GenBank/DDBJ databases">
        <title>Leucothrix arctica sp. nov., isolated from Arctic seawater.</title>
        <authorList>
            <person name="Choi A."/>
            <person name="Baek K."/>
        </authorList>
    </citation>
    <scope>NUCLEOTIDE SEQUENCE [LARGE SCALE GENOMIC DNA]</scope>
    <source>
        <strain evidence="4 5">JCM 18388</strain>
    </source>
</reference>
<name>A0A317C2Z4_9GAMM</name>
<accession>A0A317C2Z4</accession>